<accession>A0A540VPQ0</accession>
<feature type="signal peptide" evidence="1">
    <location>
        <begin position="1"/>
        <end position="25"/>
    </location>
</feature>
<organism evidence="2 3">
    <name type="scientific">Spiribacter salinus</name>
    <dbReference type="NCBI Taxonomy" id="1335746"/>
    <lineage>
        <taxon>Bacteria</taxon>
        <taxon>Pseudomonadati</taxon>
        <taxon>Pseudomonadota</taxon>
        <taxon>Gammaproteobacteria</taxon>
        <taxon>Chromatiales</taxon>
        <taxon>Ectothiorhodospiraceae</taxon>
        <taxon>Spiribacter</taxon>
    </lineage>
</organism>
<dbReference type="Proteomes" id="UP000315400">
    <property type="component" value="Unassembled WGS sequence"/>
</dbReference>
<dbReference type="EMBL" id="VIFK01000165">
    <property type="protein sequence ID" value="TQE98616.1"/>
    <property type="molecule type" value="Genomic_DNA"/>
</dbReference>
<sequence length="134" mass="15229">MKRVVLRWGGWVGFALLFASSPAAAEGYFKCETANGVEYTDTRCEDAASRQDFPDQYEREQRRAEQRRFAVCFRPSRVFSPGDSASDLAELCGPPRRIRRLTTPDGVEERWEYRQGPGALFVFVEKGAITAIRD</sequence>
<evidence type="ECO:0000313" key="2">
    <source>
        <dbReference type="EMBL" id="TQE98616.1"/>
    </source>
</evidence>
<protein>
    <recommendedName>
        <fullName evidence="4">DUF4124 domain-containing protein</fullName>
    </recommendedName>
</protein>
<evidence type="ECO:0008006" key="4">
    <source>
        <dbReference type="Google" id="ProtNLM"/>
    </source>
</evidence>
<reference evidence="2 3" key="1">
    <citation type="submission" date="2019-06" db="EMBL/GenBank/DDBJ databases">
        <title>Metagenome assembled Genome of Spiribacter salinus SL48-SHIP from the microbial mat of Salt Lake 48 (Novosibirsk region, Russia).</title>
        <authorList>
            <person name="Shipova A."/>
            <person name="Rozanov A.S."/>
            <person name="Bryanskaya A.V."/>
            <person name="Peltek S.E."/>
        </authorList>
    </citation>
    <scope>NUCLEOTIDE SEQUENCE [LARGE SCALE GENOMIC DNA]</scope>
    <source>
        <strain evidence="2">SL48-SHIP-2</strain>
    </source>
</reference>
<evidence type="ECO:0000256" key="1">
    <source>
        <dbReference type="SAM" id="SignalP"/>
    </source>
</evidence>
<evidence type="ECO:0000313" key="3">
    <source>
        <dbReference type="Proteomes" id="UP000315400"/>
    </source>
</evidence>
<name>A0A540VPQ0_9GAMM</name>
<dbReference type="AlphaFoldDB" id="A0A540VPQ0"/>
<gene>
    <name evidence="2" type="ORF">FKY71_12905</name>
</gene>
<keyword evidence="1" id="KW-0732">Signal</keyword>
<feature type="chain" id="PRO_5022238413" description="DUF4124 domain-containing protein" evidence="1">
    <location>
        <begin position="26"/>
        <end position="134"/>
    </location>
</feature>
<comment type="caution">
    <text evidence="2">The sequence shown here is derived from an EMBL/GenBank/DDBJ whole genome shotgun (WGS) entry which is preliminary data.</text>
</comment>
<proteinExistence type="predicted"/>